<keyword evidence="1" id="KW-0503">Monooxygenase</keyword>
<dbReference type="AlphaFoldDB" id="A0A4R8R537"/>
<gene>
    <name evidence="1" type="primary">hapE_14</name>
    <name evidence="1" type="ORF">CCUG63697_03845</name>
</gene>
<proteinExistence type="predicted"/>
<evidence type="ECO:0000313" key="2">
    <source>
        <dbReference type="Proteomes" id="UP000295165"/>
    </source>
</evidence>
<reference evidence="1 2" key="1">
    <citation type="journal article" date="2019" name="Sci. Rep.">
        <title>Extended insight into the Mycobacterium chelonae-abscessus complex through whole genome sequencing of Mycobacterium salmoniphilum outbreak and Mycobacterium salmoniphilum-like strains.</title>
        <authorList>
            <person name="Behra P.R.K."/>
            <person name="Das S."/>
            <person name="Pettersson B.M.F."/>
            <person name="Shirreff L."/>
            <person name="DuCote T."/>
            <person name="Jacobsson K.G."/>
            <person name="Ennis D.G."/>
            <person name="Kirsebom L.A."/>
        </authorList>
    </citation>
    <scope>NUCLEOTIDE SEQUENCE [LARGE SCALE GENOMIC DNA]</scope>
    <source>
        <strain evidence="1 2">CCUG 63697</strain>
    </source>
</reference>
<dbReference type="Proteomes" id="UP000295165">
    <property type="component" value="Unassembled WGS sequence"/>
</dbReference>
<dbReference type="InterPro" id="IPR036188">
    <property type="entry name" value="FAD/NAD-bd_sf"/>
</dbReference>
<dbReference type="InterPro" id="IPR051209">
    <property type="entry name" value="FAD-bind_Monooxygenase_sf"/>
</dbReference>
<evidence type="ECO:0000313" key="1">
    <source>
        <dbReference type="EMBL" id="TDZ49309.1"/>
    </source>
</evidence>
<protein>
    <submittedName>
        <fullName evidence="1">4-hydroxyacetophenone monooxygenase</fullName>
        <ecNumber evidence="1">1.14.13.84</ecNumber>
    </submittedName>
</protein>
<dbReference type="EMBL" id="PECC01000028">
    <property type="protein sequence ID" value="TDZ49309.1"/>
    <property type="molecule type" value="Genomic_DNA"/>
</dbReference>
<dbReference type="Gene3D" id="3.50.50.60">
    <property type="entry name" value="FAD/NAD(P)-binding domain"/>
    <property type="match status" value="2"/>
</dbReference>
<dbReference type="PANTHER" id="PTHR42877">
    <property type="entry name" value="L-ORNITHINE N(5)-MONOOXYGENASE-RELATED"/>
    <property type="match status" value="1"/>
</dbReference>
<dbReference type="PANTHER" id="PTHR42877:SF4">
    <property type="entry name" value="FAD_NAD(P)-BINDING DOMAIN-CONTAINING PROTEIN-RELATED"/>
    <property type="match status" value="1"/>
</dbReference>
<dbReference type="SUPFAM" id="SSF51905">
    <property type="entry name" value="FAD/NAD(P)-binding domain"/>
    <property type="match status" value="1"/>
</dbReference>
<keyword evidence="2" id="KW-1185">Reference proteome</keyword>
<comment type="caution">
    <text evidence="1">The sequence shown here is derived from an EMBL/GenBank/DDBJ whole genome shotgun (WGS) entry which is preliminary data.</text>
</comment>
<keyword evidence="1" id="KW-0560">Oxidoreductase</keyword>
<name>A0A4R8R537_9MYCO</name>
<organism evidence="1 2">
    <name type="scientific">Mycobacteroides franklinii</name>
    <dbReference type="NCBI Taxonomy" id="948102"/>
    <lineage>
        <taxon>Bacteria</taxon>
        <taxon>Bacillati</taxon>
        <taxon>Actinomycetota</taxon>
        <taxon>Actinomycetes</taxon>
        <taxon>Mycobacteriales</taxon>
        <taxon>Mycobacteriaceae</taxon>
        <taxon>Mycobacteroides</taxon>
    </lineage>
</organism>
<dbReference type="GO" id="GO:0033767">
    <property type="term" value="F:4-hydroxyacetophenone monooxygenase activity"/>
    <property type="evidence" value="ECO:0007669"/>
    <property type="project" value="UniProtKB-EC"/>
</dbReference>
<accession>A0A4R8R537</accession>
<sequence length="510" mass="55410">MRVVATQMAVDGPVDVVVVGAGTSGLGMAARLRQARVQSLLVLEQAHEIGGYWRVSDYGASASDELAVQQSYSFSPSASASTVWATRDGVLQYHRDLVVRHDLESALRLRHRVTGLTFDAADATWRIAVAGKKSVVARKVILAVGAGKLPVPPELEGIEQFDGPVLSTADWDPNFDFSGHNVAVIAAGATTVHVVPELVKRAARVRVFQRTPDWVLPRWGGESPSLAGRLLSRASGTLAGRAVSARYHEVLGRGLVRQGVGTRLVEAVAENHLNRNVKDGWLRRNLLPAYRAGTRRILFSDEFYRALQQDNCKLVPWPVTGVSAVGVRSADAMTHRADCVVFALDTPEVMLEPPFPIHGLGGTTLDEFWGTEPTAFHGVNVPGFPNMFLLNGPGSGSHAFAGLSHTEAQIDYVVAALALVDSLAFVSIEVRPQALERELAWSSARLDKSTWRDGAFRWYRQRETAANELFPGTATEFRRHLGDIEIADYKILTEQELGAITNSTTIGVAQ</sequence>
<dbReference type="Pfam" id="PF13738">
    <property type="entry name" value="Pyr_redox_3"/>
    <property type="match status" value="1"/>
</dbReference>
<dbReference type="EC" id="1.14.13.84" evidence="1"/>